<evidence type="ECO:0000313" key="3">
    <source>
        <dbReference type="Proteomes" id="UP000032417"/>
    </source>
</evidence>
<dbReference type="HOGENOM" id="CLU_069253_0_2_10"/>
<dbReference type="SUPFAM" id="SSF52833">
    <property type="entry name" value="Thioredoxin-like"/>
    <property type="match status" value="1"/>
</dbReference>
<dbReference type="Gene3D" id="3.40.30.10">
    <property type="entry name" value="Glutaredoxin"/>
    <property type="match status" value="1"/>
</dbReference>
<reference evidence="2 3" key="1">
    <citation type="submission" date="2014-08" db="EMBL/GenBank/DDBJ databases">
        <authorList>
            <person name="Wibberg D."/>
        </authorList>
    </citation>
    <scope>NUCLEOTIDE SEQUENCE [LARGE SCALE GENOMIC DNA]</scope>
    <source>
        <strain evidence="3">ING2-E5B</strain>
    </source>
</reference>
<dbReference type="Pfam" id="PF01323">
    <property type="entry name" value="DSBA"/>
    <property type="match status" value="1"/>
</dbReference>
<dbReference type="InterPro" id="IPR001853">
    <property type="entry name" value="DSBA-like_thioredoxin_dom"/>
</dbReference>
<feature type="domain" description="DSBA-like thioredoxin" evidence="1">
    <location>
        <begin position="8"/>
        <end position="209"/>
    </location>
</feature>
<gene>
    <name evidence="2" type="ORF">ING2E5B_1411</name>
</gene>
<dbReference type="AlphaFoldDB" id="A0A098BZR5"/>
<dbReference type="STRING" id="1562970.ING2E5B_1411"/>
<dbReference type="InterPro" id="IPR036249">
    <property type="entry name" value="Thioredoxin-like_sf"/>
</dbReference>
<evidence type="ECO:0000313" key="2">
    <source>
        <dbReference type="EMBL" id="CEA16159.1"/>
    </source>
</evidence>
<dbReference type="OrthoDB" id="9799122at2"/>
<dbReference type="KEGG" id="pbt:ING2E5B_1411"/>
<keyword evidence="3" id="KW-1185">Reference proteome</keyword>
<organism evidence="2 3">
    <name type="scientific">Fermentimonas caenicola</name>
    <dbReference type="NCBI Taxonomy" id="1562970"/>
    <lineage>
        <taxon>Bacteria</taxon>
        <taxon>Pseudomonadati</taxon>
        <taxon>Bacteroidota</taxon>
        <taxon>Bacteroidia</taxon>
        <taxon>Bacteroidales</taxon>
        <taxon>Dysgonomonadaceae</taxon>
        <taxon>Fermentimonas</taxon>
    </lineage>
</organism>
<sequence>MESNKMKIEVWTDIMCPYCYIGKIHYEKALKQFEHADEVELEWKAFQLDTSLPDNGNGIPVEEYLIYQAGYPAEGIKSMYNSLRKLSDEAGVVFNLENAIAANTRDAHRLIKLASKKGVDSIVLNKLSKAYFEEAKDYSDRNLLLTIGAEAGLSKNEIIEMLDSDDYKYEIKQDMQEAANLGFDTVPTFLMDRRQAIVGSEPVQLFLDVLYKSYKAWKNRTNKVAETEVIKGKSCSIDGTCDI</sequence>
<accession>A0A098BZR5</accession>
<dbReference type="EMBL" id="LN515532">
    <property type="protein sequence ID" value="CEA16159.1"/>
    <property type="molecule type" value="Genomic_DNA"/>
</dbReference>
<name>A0A098BZR5_9BACT</name>
<evidence type="ECO:0000259" key="1">
    <source>
        <dbReference type="Pfam" id="PF01323"/>
    </source>
</evidence>
<dbReference type="CDD" id="cd03024">
    <property type="entry name" value="DsbA_FrnE"/>
    <property type="match status" value="1"/>
</dbReference>
<proteinExistence type="predicted"/>
<dbReference type="PANTHER" id="PTHR13887:SF41">
    <property type="entry name" value="THIOREDOXIN SUPERFAMILY PROTEIN"/>
    <property type="match status" value="1"/>
</dbReference>
<protein>
    <recommendedName>
        <fullName evidence="1">DSBA-like thioredoxin domain-containing protein</fullName>
    </recommendedName>
</protein>
<dbReference type="Proteomes" id="UP000032417">
    <property type="component" value="Chromosome 1"/>
</dbReference>
<dbReference type="GO" id="GO:0016491">
    <property type="term" value="F:oxidoreductase activity"/>
    <property type="evidence" value="ECO:0007669"/>
    <property type="project" value="InterPro"/>
</dbReference>
<dbReference type="PANTHER" id="PTHR13887">
    <property type="entry name" value="GLUTATHIONE S-TRANSFERASE KAPPA"/>
    <property type="match status" value="1"/>
</dbReference>